<name>A0A3P2A8A6_9NEIS</name>
<dbReference type="SMART" id="SM00530">
    <property type="entry name" value="HTH_XRE"/>
    <property type="match status" value="1"/>
</dbReference>
<dbReference type="Gene3D" id="1.10.260.40">
    <property type="entry name" value="lambda repressor-like DNA-binding domains"/>
    <property type="match status" value="1"/>
</dbReference>
<organism evidence="4 5">
    <name type="scientific">Conchiformibius steedae</name>
    <dbReference type="NCBI Taxonomy" id="153493"/>
    <lineage>
        <taxon>Bacteria</taxon>
        <taxon>Pseudomonadati</taxon>
        <taxon>Pseudomonadota</taxon>
        <taxon>Betaproteobacteria</taxon>
        <taxon>Neisseriales</taxon>
        <taxon>Neisseriaceae</taxon>
        <taxon>Conchiformibius</taxon>
    </lineage>
</organism>
<evidence type="ECO:0000313" key="4">
    <source>
        <dbReference type="EMBL" id="RRD91215.1"/>
    </source>
</evidence>
<dbReference type="PROSITE" id="PS50943">
    <property type="entry name" value="HTH_CROC1"/>
    <property type="match status" value="1"/>
</dbReference>
<sequence>MFNEDELSLSEKIKKIRQNHQLSQAQMADKMGMSEQSYGRWERDDKRITVLQLQKFAKKLNMKVSDIIDLPDGVLICDNHTSENSVENSVQNGSAAFFIVNNYVHNTPAESDLHIENERLRQLLAQKEQQLADNEKWFAAQNQQIALMTELLEHLKNK</sequence>
<dbReference type="CDD" id="cd00093">
    <property type="entry name" value="HTH_XRE"/>
    <property type="match status" value="1"/>
</dbReference>
<reference evidence="4 5" key="1">
    <citation type="submission" date="2018-11" db="EMBL/GenBank/DDBJ databases">
        <title>Genomes From Bacteria Associated with the Canine Oral Cavity: a Test Case for Automated Genome-Based Taxonomic Assignment.</title>
        <authorList>
            <person name="Coil D.A."/>
            <person name="Jospin G."/>
            <person name="Darling A.E."/>
            <person name="Wallis C."/>
            <person name="Davis I.J."/>
            <person name="Harris S."/>
            <person name="Eisen J.A."/>
            <person name="Holcombe L.J."/>
            <person name="O'Flynn C."/>
        </authorList>
    </citation>
    <scope>NUCLEOTIDE SEQUENCE [LARGE SCALE GENOMIC DNA]</scope>
    <source>
        <strain evidence="4 5">COT-280</strain>
    </source>
</reference>
<dbReference type="GO" id="GO:0003677">
    <property type="term" value="F:DNA binding"/>
    <property type="evidence" value="ECO:0007669"/>
    <property type="project" value="UniProtKB-KW"/>
</dbReference>
<evidence type="ECO:0000256" key="2">
    <source>
        <dbReference type="SAM" id="Coils"/>
    </source>
</evidence>
<keyword evidence="5" id="KW-1185">Reference proteome</keyword>
<feature type="domain" description="HTH cro/C1-type" evidence="3">
    <location>
        <begin position="13"/>
        <end position="67"/>
    </location>
</feature>
<dbReference type="EMBL" id="RQYC01000002">
    <property type="protein sequence ID" value="RRD91215.1"/>
    <property type="molecule type" value="Genomic_DNA"/>
</dbReference>
<protein>
    <submittedName>
        <fullName evidence="4">XRE family transcriptional regulator</fullName>
    </submittedName>
</protein>
<dbReference type="AlphaFoldDB" id="A0A3P2A8A6"/>
<evidence type="ECO:0000259" key="3">
    <source>
        <dbReference type="PROSITE" id="PS50943"/>
    </source>
</evidence>
<dbReference type="PANTHER" id="PTHR46558">
    <property type="entry name" value="TRACRIPTIONAL REGULATORY PROTEIN-RELATED-RELATED"/>
    <property type="match status" value="1"/>
</dbReference>
<evidence type="ECO:0000313" key="5">
    <source>
        <dbReference type="Proteomes" id="UP000269923"/>
    </source>
</evidence>
<dbReference type="RefSeq" id="WP_124794016.1">
    <property type="nucleotide sequence ID" value="NZ_RQYC01000002.1"/>
</dbReference>
<comment type="caution">
    <text evidence="4">The sequence shown here is derived from an EMBL/GenBank/DDBJ whole genome shotgun (WGS) entry which is preliminary data.</text>
</comment>
<dbReference type="InterPro" id="IPR001387">
    <property type="entry name" value="Cro/C1-type_HTH"/>
</dbReference>
<dbReference type="InterPro" id="IPR010982">
    <property type="entry name" value="Lambda_DNA-bd_dom_sf"/>
</dbReference>
<dbReference type="Proteomes" id="UP000269923">
    <property type="component" value="Unassembled WGS sequence"/>
</dbReference>
<dbReference type="OrthoDB" id="461984at2"/>
<feature type="coiled-coil region" evidence="2">
    <location>
        <begin position="110"/>
        <end position="158"/>
    </location>
</feature>
<dbReference type="PANTHER" id="PTHR46558:SF11">
    <property type="entry name" value="HTH-TYPE TRANSCRIPTIONAL REGULATOR XRE"/>
    <property type="match status" value="1"/>
</dbReference>
<evidence type="ECO:0000256" key="1">
    <source>
        <dbReference type="ARBA" id="ARBA00023125"/>
    </source>
</evidence>
<dbReference type="SUPFAM" id="SSF47413">
    <property type="entry name" value="lambda repressor-like DNA-binding domains"/>
    <property type="match status" value="1"/>
</dbReference>
<keyword evidence="1" id="KW-0238">DNA-binding</keyword>
<gene>
    <name evidence="4" type="ORF">EII21_02150</name>
</gene>
<proteinExistence type="predicted"/>
<dbReference type="Pfam" id="PF01381">
    <property type="entry name" value="HTH_3"/>
    <property type="match status" value="1"/>
</dbReference>
<keyword evidence="2" id="KW-0175">Coiled coil</keyword>
<accession>A0A3P2A8A6</accession>